<dbReference type="CDD" id="cd00093">
    <property type="entry name" value="HTH_XRE"/>
    <property type="match status" value="1"/>
</dbReference>
<comment type="caution">
    <text evidence="3">The sequence shown here is derived from an EMBL/GenBank/DDBJ whole genome shotgun (WGS) entry which is preliminary data.</text>
</comment>
<dbReference type="SMART" id="SM00530">
    <property type="entry name" value="HTH_XRE"/>
    <property type="match status" value="1"/>
</dbReference>
<evidence type="ECO:0000259" key="2">
    <source>
        <dbReference type="PROSITE" id="PS50943"/>
    </source>
</evidence>
<dbReference type="Gene3D" id="1.10.260.40">
    <property type="entry name" value="lambda repressor-like DNA-binding domains"/>
    <property type="match status" value="1"/>
</dbReference>
<proteinExistence type="predicted"/>
<evidence type="ECO:0000313" key="4">
    <source>
        <dbReference type="Proteomes" id="UP001589750"/>
    </source>
</evidence>
<dbReference type="SUPFAM" id="SSF47413">
    <property type="entry name" value="lambda repressor-like DNA-binding domains"/>
    <property type="match status" value="1"/>
</dbReference>
<dbReference type="RefSeq" id="WP_140010760.1">
    <property type="nucleotide sequence ID" value="NZ_JBHMDG010000002.1"/>
</dbReference>
<keyword evidence="4" id="KW-1185">Reference proteome</keyword>
<protein>
    <submittedName>
        <fullName evidence="3">Helix-turn-helix domain-containing protein</fullName>
    </submittedName>
</protein>
<dbReference type="EMBL" id="JBHMDG010000002">
    <property type="protein sequence ID" value="MFB9312051.1"/>
    <property type="molecule type" value="Genomic_DNA"/>
</dbReference>
<dbReference type="InterPro" id="IPR010982">
    <property type="entry name" value="Lambda_DNA-bd_dom_sf"/>
</dbReference>
<name>A0ABV5K619_9ACTN</name>
<accession>A0ABV5K619</accession>
<dbReference type="PROSITE" id="PS50943">
    <property type="entry name" value="HTH_CROC1"/>
    <property type="match status" value="1"/>
</dbReference>
<sequence length="113" mass="12390">MGEVLAFPRQPSEQTSKQHRLGPATREPDPLWRELVGRQLRAERTAQERTLADVAGAAGISVQYLSEVERGLKEPSSEVLGAVHGALGLRLVDLTHRVTRELGRMTGPMALAR</sequence>
<gene>
    <name evidence="3" type="ORF">ACFFRI_03250</name>
</gene>
<feature type="domain" description="HTH cro/C1-type" evidence="2">
    <location>
        <begin position="40"/>
        <end position="94"/>
    </location>
</feature>
<reference evidence="3 4" key="1">
    <citation type="submission" date="2024-09" db="EMBL/GenBank/DDBJ databases">
        <authorList>
            <person name="Sun Q."/>
            <person name="Mori K."/>
        </authorList>
    </citation>
    <scope>NUCLEOTIDE SEQUENCE [LARGE SCALE GENOMIC DNA]</scope>
    <source>
        <strain evidence="3 4">JCM 9626</strain>
    </source>
</reference>
<evidence type="ECO:0000256" key="1">
    <source>
        <dbReference type="SAM" id="MobiDB-lite"/>
    </source>
</evidence>
<dbReference type="Pfam" id="PF01381">
    <property type="entry name" value="HTH_3"/>
    <property type="match status" value="1"/>
</dbReference>
<dbReference type="InterPro" id="IPR001387">
    <property type="entry name" value="Cro/C1-type_HTH"/>
</dbReference>
<dbReference type="Proteomes" id="UP001589750">
    <property type="component" value="Unassembled WGS sequence"/>
</dbReference>
<evidence type="ECO:0000313" key="3">
    <source>
        <dbReference type="EMBL" id="MFB9312051.1"/>
    </source>
</evidence>
<organism evidence="3 4">
    <name type="scientific">Nocardioides plantarum</name>
    <dbReference type="NCBI Taxonomy" id="29299"/>
    <lineage>
        <taxon>Bacteria</taxon>
        <taxon>Bacillati</taxon>
        <taxon>Actinomycetota</taxon>
        <taxon>Actinomycetes</taxon>
        <taxon>Propionibacteriales</taxon>
        <taxon>Nocardioidaceae</taxon>
        <taxon>Nocardioides</taxon>
    </lineage>
</organism>
<feature type="region of interest" description="Disordered" evidence="1">
    <location>
        <begin position="1"/>
        <end position="28"/>
    </location>
</feature>